<proteinExistence type="predicted"/>
<keyword evidence="2" id="KW-1185">Reference proteome</keyword>
<reference evidence="1 2" key="1">
    <citation type="submission" date="2018-11" db="EMBL/GenBank/DDBJ databases">
        <title>Clostridium sp. nov., a member of the family Erysipelotrichaceae isolated from pig faeces.</title>
        <authorList>
            <person name="Chang Y.-H."/>
        </authorList>
    </citation>
    <scope>NUCLEOTIDE SEQUENCE [LARGE SCALE GENOMIC DNA]</scope>
    <source>
        <strain evidence="1 2">YH-panp20</strain>
    </source>
</reference>
<accession>A0A3N0I185</accession>
<dbReference type="AlphaFoldDB" id="A0A3N0I185"/>
<gene>
    <name evidence="1" type="ORF">EDX97_04675</name>
</gene>
<dbReference type="EMBL" id="RJQC01000002">
    <property type="protein sequence ID" value="RNM30102.1"/>
    <property type="molecule type" value="Genomic_DNA"/>
</dbReference>
<dbReference type="Proteomes" id="UP000276568">
    <property type="component" value="Unassembled WGS sequence"/>
</dbReference>
<evidence type="ECO:0000313" key="1">
    <source>
        <dbReference type="EMBL" id="RNM30102.1"/>
    </source>
</evidence>
<comment type="caution">
    <text evidence="1">The sequence shown here is derived from an EMBL/GenBank/DDBJ whole genome shotgun (WGS) entry which is preliminary data.</text>
</comment>
<sequence>MLKPDDKIRNAKILHTSEEEKESYIRMRYNVGRSSQMIIVRSSFHLYKCERQGFKKRNQKHLGEESADSFFYGILYR</sequence>
<organism evidence="1 2">
    <name type="scientific">Absicoccus porci</name>
    <dbReference type="NCBI Taxonomy" id="2486576"/>
    <lineage>
        <taxon>Bacteria</taxon>
        <taxon>Bacillati</taxon>
        <taxon>Bacillota</taxon>
        <taxon>Erysipelotrichia</taxon>
        <taxon>Erysipelotrichales</taxon>
        <taxon>Erysipelotrichaceae</taxon>
        <taxon>Absicoccus</taxon>
    </lineage>
</organism>
<evidence type="ECO:0000313" key="2">
    <source>
        <dbReference type="Proteomes" id="UP000276568"/>
    </source>
</evidence>
<protein>
    <submittedName>
        <fullName evidence="1">Uncharacterized protein</fullName>
    </submittedName>
</protein>
<name>A0A3N0I185_9FIRM</name>